<sequence>IHICYMHLSPPGSNTGIGIKTAIDVAKRGARVILACRSKQRGEAALEEVKRESGSNQVVFMQLDLGSLKSVRSFAETFLKTEPRLDILINNAGIYMQGRTQDGLGLMFGVNHVGHFLLTNLLLDRLKECGPSRVVNVSSTAHNFGKIDFDCLNKHKALGVGTSFMEVLQVYSDSKLCNVLFTHELAKRLQGTKVTCYSLHPGAINSELQRNTSSVLRMLLKPLTVFFFKNTEQGAQTSLHCALQEGLEPLSGRYFSNCTVREVYAKAKDDAAAKKLWELIKPEPDGWTEEDPVPQGAVMRRSVTLGAVKAEEEEDCSASLGARCSAALGLKGRTVIVTGSNTGIGKATALDLAKRGARLILACRNKEKAEAAAFDIRRESGNSQVVFMQLDLSSLKSVRSFAETFLKTEPRLDILINNAGVMGPGHTEDGFGMAFGVNHLGHFLLTNLLLERLQQCAPSRVVTVSALLHRFGNVDFRLLDSKKDLVPGQSTWHNFQAYCNSKLCNVLFTRELANRLEGTGVNCYSLHPGVIYTELGRSMSSWLQLLMMPFAKLFFLDPEGGSQTTLYCALQEGIEPLSGRYFSNCALQQVGAKGRDDALAKKLWEVSERLTNIS</sequence>
<evidence type="ECO:0000313" key="2">
    <source>
        <dbReference type="Proteomes" id="UP000831701"/>
    </source>
</evidence>
<dbReference type="Proteomes" id="UP000831701">
    <property type="component" value="Chromosome 22"/>
</dbReference>
<gene>
    <name evidence="1" type="ORF">L3Q82_019173</name>
</gene>
<reference evidence="1" key="1">
    <citation type="submission" date="2022-04" db="EMBL/GenBank/DDBJ databases">
        <title>Jade perch genome.</title>
        <authorList>
            <person name="Chao B."/>
        </authorList>
    </citation>
    <scope>NUCLEOTIDE SEQUENCE</scope>
    <source>
        <strain evidence="1">CB-2022</strain>
    </source>
</reference>
<keyword evidence="2" id="KW-1185">Reference proteome</keyword>
<proteinExistence type="predicted"/>
<name>A0ACB8VJH4_9TELE</name>
<organism evidence="1 2">
    <name type="scientific">Scortum barcoo</name>
    <name type="common">barcoo grunter</name>
    <dbReference type="NCBI Taxonomy" id="214431"/>
    <lineage>
        <taxon>Eukaryota</taxon>
        <taxon>Metazoa</taxon>
        <taxon>Chordata</taxon>
        <taxon>Craniata</taxon>
        <taxon>Vertebrata</taxon>
        <taxon>Euteleostomi</taxon>
        <taxon>Actinopterygii</taxon>
        <taxon>Neopterygii</taxon>
        <taxon>Teleostei</taxon>
        <taxon>Neoteleostei</taxon>
        <taxon>Acanthomorphata</taxon>
        <taxon>Eupercaria</taxon>
        <taxon>Centrarchiformes</taxon>
        <taxon>Terapontoidei</taxon>
        <taxon>Terapontidae</taxon>
        <taxon>Scortum</taxon>
    </lineage>
</organism>
<evidence type="ECO:0000313" key="1">
    <source>
        <dbReference type="EMBL" id="KAI3354683.1"/>
    </source>
</evidence>
<accession>A0ACB8VJH4</accession>
<protein>
    <submittedName>
        <fullName evidence="1">Uncharacterized protein</fullName>
    </submittedName>
</protein>
<feature type="non-terminal residue" evidence="1">
    <location>
        <position position="1"/>
    </location>
</feature>
<comment type="caution">
    <text evidence="1">The sequence shown here is derived from an EMBL/GenBank/DDBJ whole genome shotgun (WGS) entry which is preliminary data.</text>
</comment>
<dbReference type="EMBL" id="CM041552">
    <property type="protein sequence ID" value="KAI3354683.1"/>
    <property type="molecule type" value="Genomic_DNA"/>
</dbReference>